<dbReference type="RefSeq" id="WP_133765564.1">
    <property type="nucleotide sequence ID" value="NZ_BAAARP010000001.1"/>
</dbReference>
<reference evidence="2 3" key="1">
    <citation type="submission" date="2019-03" db="EMBL/GenBank/DDBJ databases">
        <title>Genomic Encyclopedia of Archaeal and Bacterial Type Strains, Phase II (KMG-II): from individual species to whole genera.</title>
        <authorList>
            <person name="Goeker M."/>
        </authorList>
    </citation>
    <scope>NUCLEOTIDE SEQUENCE [LARGE SCALE GENOMIC DNA]</scope>
    <source>
        <strain evidence="2 3">DSM 24782</strain>
    </source>
</reference>
<organism evidence="2 3">
    <name type="scientific">Amnibacterium kyonggiense</name>
    <dbReference type="NCBI Taxonomy" id="595671"/>
    <lineage>
        <taxon>Bacteria</taxon>
        <taxon>Bacillati</taxon>
        <taxon>Actinomycetota</taxon>
        <taxon>Actinomycetes</taxon>
        <taxon>Micrococcales</taxon>
        <taxon>Microbacteriaceae</taxon>
        <taxon>Amnibacterium</taxon>
    </lineage>
</organism>
<dbReference type="InterPro" id="IPR027417">
    <property type="entry name" value="P-loop_NTPase"/>
</dbReference>
<dbReference type="EMBL" id="SOAM01000001">
    <property type="protein sequence ID" value="TDS80908.1"/>
    <property type="molecule type" value="Genomic_DNA"/>
</dbReference>
<name>A0A4R7FT03_9MICO</name>
<evidence type="ECO:0000313" key="3">
    <source>
        <dbReference type="Proteomes" id="UP000295344"/>
    </source>
</evidence>
<gene>
    <name evidence="2" type="ORF">CLV52_1479</name>
</gene>
<sequence length="405" mass="43824">MSLLLPEGSRLLHIGPAKTGTTSLQSAFHTNRAAIAAYGVHYAGRNSQPRAAAGAVALGRRIAGHRDGLEAWPRLVREIDESTAKRIVISSETFARADDERAATVIEALGADRTTVVITMRPLADMLPSSWQQWVQTGSRTSWPDWLDAMLRTEDTLTAPQPEFWQKTRIDALARRWSRLVGRDNVVVLSLAGAARDFPLRTFEAFTGLPEGVLVPDPRAENASPGYAVAETIRHFNARFAELDGATADVQAALVEFGAIRRLREQPELLRAGGPIEVPQWAADRAAELVREMVHGIRELGVRTIGNLDALAVPSRRPVAALQPPPALPTEAAAALLVGMMLTQGRGVPTFDSFRAAPKPPPPPPADLDTVGTRRLMSYTAGRIGDRVRARLRTEPSAAPVPSEA</sequence>
<keyword evidence="3" id="KW-1185">Reference proteome</keyword>
<comment type="caution">
    <text evidence="2">The sequence shown here is derived from an EMBL/GenBank/DDBJ whole genome shotgun (WGS) entry which is preliminary data.</text>
</comment>
<dbReference type="AlphaFoldDB" id="A0A4R7FT03"/>
<feature type="region of interest" description="Disordered" evidence="1">
    <location>
        <begin position="354"/>
        <end position="373"/>
    </location>
</feature>
<dbReference type="SUPFAM" id="SSF52540">
    <property type="entry name" value="P-loop containing nucleoside triphosphate hydrolases"/>
    <property type="match status" value="1"/>
</dbReference>
<evidence type="ECO:0000256" key="1">
    <source>
        <dbReference type="SAM" id="MobiDB-lite"/>
    </source>
</evidence>
<evidence type="ECO:0008006" key="4">
    <source>
        <dbReference type="Google" id="ProtNLM"/>
    </source>
</evidence>
<dbReference type="Gene3D" id="3.40.50.300">
    <property type="entry name" value="P-loop containing nucleotide triphosphate hydrolases"/>
    <property type="match status" value="1"/>
</dbReference>
<proteinExistence type="predicted"/>
<evidence type="ECO:0000313" key="2">
    <source>
        <dbReference type="EMBL" id="TDS80908.1"/>
    </source>
</evidence>
<dbReference type="OrthoDB" id="5144031at2"/>
<protein>
    <recommendedName>
        <fullName evidence="4">Sulfotransferase family protein</fullName>
    </recommendedName>
</protein>
<dbReference type="Proteomes" id="UP000295344">
    <property type="component" value="Unassembled WGS sequence"/>
</dbReference>
<accession>A0A4R7FT03</accession>